<evidence type="ECO:0000313" key="4">
    <source>
        <dbReference type="EMBL" id="MCH8617144.1"/>
    </source>
</evidence>
<dbReference type="PANTHER" id="PTHR46401:SF2">
    <property type="entry name" value="GLYCOSYLTRANSFERASE WBBK-RELATED"/>
    <property type="match status" value="1"/>
</dbReference>
<dbReference type="RefSeq" id="WP_241448011.1">
    <property type="nucleotide sequence ID" value="NZ_JAKZHW010000002.1"/>
</dbReference>
<dbReference type="Pfam" id="PF13439">
    <property type="entry name" value="Glyco_transf_4"/>
    <property type="match status" value="1"/>
</dbReference>
<feature type="domain" description="Glycosyl transferase family 1" evidence="2">
    <location>
        <begin position="190"/>
        <end position="339"/>
    </location>
</feature>
<dbReference type="SUPFAM" id="SSF53756">
    <property type="entry name" value="UDP-Glycosyltransferase/glycogen phosphorylase"/>
    <property type="match status" value="1"/>
</dbReference>
<dbReference type="Gene3D" id="3.40.50.2000">
    <property type="entry name" value="Glycogen Phosphorylase B"/>
    <property type="match status" value="2"/>
</dbReference>
<sequence length="365" mass="40617">MHVTLCVDALEPQLGGIGRYTWELCKGLPNQADIDELRFFARNSLLHDPSVLLSRGYKHKRAPWPFRAMKRRRVERILRSDIVHGPNYFLPAGVETGVITVHDLSVFLYPETHPAARVKAFERLFTHSLQRAAHIITDTETVRRELIDVFAVPEHQVTAVHLGVDSAFRPQRSDQLQGRLANYGLPVGGYALCVSTLEPRKKIAELLAAWRILPSSVRDSFPLVLAGGTGWRNEALHEAIRQGTAEGWLRHLGFVEDADLPKLYAGAALFLYPSIYEGFGLPPLEAMASGVPVVVSGKSCLPEVGGDAAIYIDPDDSDGFVAGIQMGLLDENWRSSAIARGLDRSREFSWQRCIEATKDVYRKVI</sequence>
<proteinExistence type="predicted"/>
<organism evidence="4 5">
    <name type="scientific">Sphingomonas telluris</name>
    <dbReference type="NCBI Taxonomy" id="2907998"/>
    <lineage>
        <taxon>Bacteria</taxon>
        <taxon>Pseudomonadati</taxon>
        <taxon>Pseudomonadota</taxon>
        <taxon>Alphaproteobacteria</taxon>
        <taxon>Sphingomonadales</taxon>
        <taxon>Sphingomonadaceae</taxon>
        <taxon>Sphingomonas</taxon>
    </lineage>
</organism>
<dbReference type="CDD" id="cd03809">
    <property type="entry name" value="GT4_MtfB-like"/>
    <property type="match status" value="1"/>
</dbReference>
<dbReference type="InterPro" id="IPR028098">
    <property type="entry name" value="Glyco_trans_4-like_N"/>
</dbReference>
<feature type="domain" description="Glycosyltransferase subfamily 4-like N-terminal" evidence="3">
    <location>
        <begin position="15"/>
        <end position="166"/>
    </location>
</feature>
<keyword evidence="5" id="KW-1185">Reference proteome</keyword>
<dbReference type="Pfam" id="PF00534">
    <property type="entry name" value="Glycos_transf_1"/>
    <property type="match status" value="1"/>
</dbReference>
<reference evidence="4 5" key="1">
    <citation type="submission" date="2022-03" db="EMBL/GenBank/DDBJ databases">
        <authorList>
            <person name="Jo J.-H."/>
            <person name="Im W.-T."/>
        </authorList>
    </citation>
    <scope>NUCLEOTIDE SEQUENCE [LARGE SCALE GENOMIC DNA]</scope>
    <source>
        <strain evidence="4 5">SM33</strain>
    </source>
</reference>
<evidence type="ECO:0000313" key="5">
    <source>
        <dbReference type="Proteomes" id="UP001203058"/>
    </source>
</evidence>
<keyword evidence="1" id="KW-0808">Transferase</keyword>
<dbReference type="Proteomes" id="UP001203058">
    <property type="component" value="Unassembled WGS sequence"/>
</dbReference>
<evidence type="ECO:0000256" key="1">
    <source>
        <dbReference type="ARBA" id="ARBA00022679"/>
    </source>
</evidence>
<accession>A0ABS9VQ91</accession>
<dbReference type="InterPro" id="IPR001296">
    <property type="entry name" value="Glyco_trans_1"/>
</dbReference>
<gene>
    <name evidence="4" type="ORF">LZ016_13685</name>
</gene>
<evidence type="ECO:0000259" key="2">
    <source>
        <dbReference type="Pfam" id="PF00534"/>
    </source>
</evidence>
<name>A0ABS9VQ91_9SPHN</name>
<dbReference type="PANTHER" id="PTHR46401">
    <property type="entry name" value="GLYCOSYLTRANSFERASE WBBK-RELATED"/>
    <property type="match status" value="1"/>
</dbReference>
<protein>
    <submittedName>
        <fullName evidence="4">Glycosyltransferase family 4 protein</fullName>
    </submittedName>
</protein>
<dbReference type="EMBL" id="JAKZHW010000002">
    <property type="protein sequence ID" value="MCH8617144.1"/>
    <property type="molecule type" value="Genomic_DNA"/>
</dbReference>
<comment type="caution">
    <text evidence="4">The sequence shown here is derived from an EMBL/GenBank/DDBJ whole genome shotgun (WGS) entry which is preliminary data.</text>
</comment>
<evidence type="ECO:0000259" key="3">
    <source>
        <dbReference type="Pfam" id="PF13439"/>
    </source>
</evidence>